<gene>
    <name evidence="2" type="ORF">BC793_14849</name>
</gene>
<comment type="caution">
    <text evidence="2">The sequence shown here is derived from an EMBL/GenBank/DDBJ whole genome shotgun (WGS) entry which is preliminary data.</text>
</comment>
<keyword evidence="3" id="KW-1185">Reference proteome</keyword>
<evidence type="ECO:0000256" key="1">
    <source>
        <dbReference type="SAM" id="MobiDB-lite"/>
    </source>
</evidence>
<dbReference type="AlphaFoldDB" id="A0A316EH05"/>
<dbReference type="Proteomes" id="UP000245697">
    <property type="component" value="Unassembled WGS sequence"/>
</dbReference>
<dbReference type="EMBL" id="QGGR01000048">
    <property type="protein sequence ID" value="PWK28744.1"/>
    <property type="molecule type" value="Genomic_DNA"/>
</dbReference>
<feature type="region of interest" description="Disordered" evidence="1">
    <location>
        <begin position="280"/>
        <end position="300"/>
    </location>
</feature>
<reference evidence="2 3" key="1">
    <citation type="submission" date="2018-05" db="EMBL/GenBank/DDBJ databases">
        <title>Genomic Encyclopedia of Archaeal and Bacterial Type Strains, Phase II (KMG-II): from individual species to whole genera.</title>
        <authorList>
            <person name="Goeker M."/>
        </authorList>
    </citation>
    <scope>NUCLEOTIDE SEQUENCE [LARGE SCALE GENOMIC DNA]</scope>
    <source>
        <strain evidence="2 3">DSM 45184</strain>
    </source>
</reference>
<evidence type="ECO:0000313" key="2">
    <source>
        <dbReference type="EMBL" id="PWK28744.1"/>
    </source>
</evidence>
<name>A0A316EH05_9ACTN</name>
<accession>A0A316EH05</accession>
<protein>
    <recommendedName>
        <fullName evidence="4">Tetratricopeptide repeat protein</fullName>
    </recommendedName>
</protein>
<dbReference type="Gene3D" id="1.25.40.10">
    <property type="entry name" value="Tetratricopeptide repeat domain"/>
    <property type="match status" value="1"/>
</dbReference>
<dbReference type="InterPro" id="IPR011990">
    <property type="entry name" value="TPR-like_helical_dom_sf"/>
</dbReference>
<evidence type="ECO:0000313" key="3">
    <source>
        <dbReference type="Proteomes" id="UP000245697"/>
    </source>
</evidence>
<evidence type="ECO:0008006" key="4">
    <source>
        <dbReference type="Google" id="ProtNLM"/>
    </source>
</evidence>
<organism evidence="2 3">
    <name type="scientific">Actinoplanes xinjiangensis</name>
    <dbReference type="NCBI Taxonomy" id="512350"/>
    <lineage>
        <taxon>Bacteria</taxon>
        <taxon>Bacillati</taxon>
        <taxon>Actinomycetota</taxon>
        <taxon>Actinomycetes</taxon>
        <taxon>Micromonosporales</taxon>
        <taxon>Micromonosporaceae</taxon>
        <taxon>Actinoplanes</taxon>
    </lineage>
</organism>
<proteinExistence type="predicted"/>
<sequence>MDLDDGSRLEKLAFAELVAAFESRLRRLGPDHPDTLAMQYRVILEQPGVNAWSTSVVTALEELATAQERVLGPHHPSTLATLAQLWPGKTPSEQAALDHRIRRGWAQLLAERDPQFLEQALLAVAAIYETERPEQACQLREQAIDVRARVAAELSDRLGPVHPETVHSRVAHANLYAAFDAARSQEATRMIEQIVADHQRILGMNHPRTLHANVELARHYGWSDPRCLALSESLIDRLYAAAEPNYDDIKYIRHLLAAHHARTEGTNAIHAFHARYPVPDDADDHVLPGTPDYSTIDDDL</sequence>